<dbReference type="AlphaFoldDB" id="A0A1Q9A1K1"/>
<keyword evidence="1" id="KW-0812">Transmembrane</keyword>
<accession>A0A1Q9A1K1</accession>
<keyword evidence="1" id="KW-0472">Membrane</keyword>
<dbReference type="Proteomes" id="UP000185598">
    <property type="component" value="Unassembled WGS sequence"/>
</dbReference>
<dbReference type="InterPro" id="IPR018666">
    <property type="entry name" value="DUF2125"/>
</dbReference>
<reference evidence="3 4" key="1">
    <citation type="submission" date="2016-09" db="EMBL/GenBank/DDBJ databases">
        <title>Rhizobium oryziradicis sp. nov., isolated from the root of rice.</title>
        <authorList>
            <person name="Zhao J."/>
            <person name="Zhang X."/>
        </authorList>
    </citation>
    <scope>NUCLEOTIDE SEQUENCE [LARGE SCALE GENOMIC DNA]</scope>
    <source>
        <strain evidence="3 4">14971</strain>
    </source>
</reference>
<dbReference type="EMBL" id="MKIN01000023">
    <property type="protein sequence ID" value="OLP48457.1"/>
    <property type="molecule type" value="Genomic_DNA"/>
</dbReference>
<name>A0A1Q9A1K1_9HYPH</name>
<dbReference type="Proteomes" id="UP000544107">
    <property type="component" value="Unassembled WGS sequence"/>
</dbReference>
<proteinExistence type="predicted"/>
<dbReference type="RefSeq" id="WP_075615771.1">
    <property type="nucleotide sequence ID" value="NZ_JACIED010000004.1"/>
</dbReference>
<evidence type="ECO:0000313" key="4">
    <source>
        <dbReference type="Proteomes" id="UP000185598"/>
    </source>
</evidence>
<reference evidence="2 5" key="2">
    <citation type="submission" date="2020-08" db="EMBL/GenBank/DDBJ databases">
        <title>Genomic Encyclopedia of Type Strains, Phase IV (KMG-IV): sequencing the most valuable type-strain genomes for metagenomic binning, comparative biology and taxonomic classification.</title>
        <authorList>
            <person name="Goeker M."/>
        </authorList>
    </citation>
    <scope>NUCLEOTIDE SEQUENCE [LARGE SCALE GENOMIC DNA]</scope>
    <source>
        <strain evidence="2 5">DSM 100021</strain>
    </source>
</reference>
<evidence type="ECO:0000313" key="5">
    <source>
        <dbReference type="Proteomes" id="UP000544107"/>
    </source>
</evidence>
<comment type="caution">
    <text evidence="3">The sequence shown here is derived from an EMBL/GenBank/DDBJ whole genome shotgun (WGS) entry which is preliminary data.</text>
</comment>
<dbReference type="EMBL" id="JACIED010000004">
    <property type="protein sequence ID" value="MBB4009280.1"/>
    <property type="molecule type" value="Genomic_DNA"/>
</dbReference>
<protein>
    <recommendedName>
        <fullName evidence="6">DUF2125 domain-containing protein</fullName>
    </recommendedName>
</protein>
<dbReference type="Pfam" id="PF09898">
    <property type="entry name" value="DUF2125"/>
    <property type="match status" value="1"/>
</dbReference>
<evidence type="ECO:0000313" key="2">
    <source>
        <dbReference type="EMBL" id="MBB4009280.1"/>
    </source>
</evidence>
<dbReference type="STRING" id="887144.BJF91_00365"/>
<keyword evidence="4" id="KW-1185">Reference proteome</keyword>
<gene>
    <name evidence="3" type="ORF">BJF91_00365</name>
    <name evidence="2" type="ORF">GGQ71_003562</name>
</gene>
<keyword evidence="1" id="KW-1133">Transmembrane helix</keyword>
<evidence type="ECO:0000256" key="1">
    <source>
        <dbReference type="SAM" id="Phobius"/>
    </source>
</evidence>
<organism evidence="3 4">
    <name type="scientific">Allorhizobium taibaishanense</name>
    <dbReference type="NCBI Taxonomy" id="887144"/>
    <lineage>
        <taxon>Bacteria</taxon>
        <taxon>Pseudomonadati</taxon>
        <taxon>Pseudomonadota</taxon>
        <taxon>Alphaproteobacteria</taxon>
        <taxon>Hyphomicrobiales</taxon>
        <taxon>Rhizobiaceae</taxon>
        <taxon>Rhizobium/Agrobacterium group</taxon>
        <taxon>Allorhizobium</taxon>
    </lineage>
</organism>
<feature type="transmembrane region" description="Helical" evidence="1">
    <location>
        <begin position="21"/>
        <end position="42"/>
    </location>
</feature>
<sequence>MALSSRTKAPDEKLGSKKSRLVKVVIILILLALVYSAGWFAAANYATTKLEHAFDGDNPLASALDCPGMRMSGFPLHIGLNCNKVPINDRRNGITGSFGAFRSTAEIFRPGKIKWEIDGPAILQTSTGLAGSFQWESLRSSLSLGMNGIDSSATTVHTLQANLTDAVSGRVLRIDAADGRGRLQRDGEDLVGTARFSGMNFGQDDRNPNLPAMAAQIDLKLLGQAGALEIDHPEPIKLRGLSGEIRDLQIDMGQGRTIKATGPISIDNSTGLASGTLKLEISKVDAWRDLVIAAYPDTRDIAKLAAKGLKAAFLGQNSGQVTLQITNGVVVLGFIPLGNIPPI</sequence>
<evidence type="ECO:0008006" key="6">
    <source>
        <dbReference type="Google" id="ProtNLM"/>
    </source>
</evidence>
<evidence type="ECO:0000313" key="3">
    <source>
        <dbReference type="EMBL" id="OLP48457.1"/>
    </source>
</evidence>